<dbReference type="EC" id="6.3.3.3" evidence="2"/>
<dbReference type="Pfam" id="PF13500">
    <property type="entry name" value="AAA_26"/>
    <property type="match status" value="1"/>
</dbReference>
<comment type="subunit">
    <text evidence="2">Homodimer.</text>
</comment>
<comment type="similarity">
    <text evidence="2">Belongs to the dethiobiotin synthetase family.</text>
</comment>
<dbReference type="HAMAP" id="MF_00336">
    <property type="entry name" value="BioD"/>
    <property type="match status" value="1"/>
</dbReference>
<feature type="binding site" evidence="2">
    <location>
        <position position="46"/>
    </location>
    <ligand>
        <name>substrate</name>
    </ligand>
</feature>
<comment type="function">
    <text evidence="2">Catalyzes a mechanistically unusual reaction, the ATP-dependent insertion of CO2 between the N7 and N8 nitrogen atoms of 7,8-diaminopelargonic acid (DAPA, also called 7,8-diammoniononanoate) to form a ureido ring.</text>
</comment>
<keyword evidence="2" id="KW-0460">Magnesium</keyword>
<feature type="active site" evidence="2">
    <location>
        <position position="42"/>
    </location>
</feature>
<feature type="binding site" evidence="2">
    <location>
        <position position="57"/>
    </location>
    <ligand>
        <name>Mg(2+)</name>
        <dbReference type="ChEBI" id="CHEBI:18420"/>
    </ligand>
</feature>
<keyword evidence="4" id="KW-1185">Reference proteome</keyword>
<dbReference type="Gene3D" id="3.40.50.300">
    <property type="entry name" value="P-loop containing nucleotide triphosphate hydrolases"/>
    <property type="match status" value="1"/>
</dbReference>
<evidence type="ECO:0000256" key="2">
    <source>
        <dbReference type="HAMAP-Rule" id="MF_00336"/>
    </source>
</evidence>
<comment type="caution">
    <text evidence="2">Lacks conserved residue(s) required for the propagation of feature annotation.</text>
</comment>
<accession>A0ABU5ECC7</accession>
<dbReference type="PIRSF" id="PIRSF006755">
    <property type="entry name" value="DTB_synth"/>
    <property type="match status" value="1"/>
</dbReference>
<dbReference type="CDD" id="cd03109">
    <property type="entry name" value="DTBS"/>
    <property type="match status" value="1"/>
</dbReference>
<keyword evidence="2" id="KW-0963">Cytoplasm</keyword>
<feature type="binding site" evidence="2">
    <location>
        <position position="21"/>
    </location>
    <ligand>
        <name>Mg(2+)</name>
        <dbReference type="ChEBI" id="CHEBI:18420"/>
    </ligand>
</feature>
<keyword evidence="2" id="KW-0067">ATP-binding</keyword>
<feature type="binding site" evidence="2">
    <location>
        <begin position="182"/>
        <end position="183"/>
    </location>
    <ligand>
        <name>ATP</name>
        <dbReference type="ChEBI" id="CHEBI:30616"/>
    </ligand>
</feature>
<dbReference type="InterPro" id="IPR027417">
    <property type="entry name" value="P-loop_NTPase"/>
</dbReference>
<reference evidence="3 4" key="1">
    <citation type="journal article" date="2016" name="Antonie Van Leeuwenhoek">
        <title>Dongia soli sp. nov., isolated from soil from Dokdo, Korea.</title>
        <authorList>
            <person name="Kim D.U."/>
            <person name="Lee H."/>
            <person name="Kim H."/>
            <person name="Kim S.G."/>
            <person name="Ka J.O."/>
        </authorList>
    </citation>
    <scope>NUCLEOTIDE SEQUENCE [LARGE SCALE GENOMIC DNA]</scope>
    <source>
        <strain evidence="3 4">D78</strain>
    </source>
</reference>
<dbReference type="PANTHER" id="PTHR43210">
    <property type="entry name" value="DETHIOBIOTIN SYNTHETASE"/>
    <property type="match status" value="1"/>
</dbReference>
<keyword evidence="2 3" id="KW-0436">Ligase</keyword>
<feature type="binding site" evidence="2">
    <location>
        <position position="57"/>
    </location>
    <ligand>
        <name>ATP</name>
        <dbReference type="ChEBI" id="CHEBI:30616"/>
    </ligand>
</feature>
<comment type="caution">
    <text evidence="3">The sequence shown here is derived from an EMBL/GenBank/DDBJ whole genome shotgun (WGS) entry which is preliminary data.</text>
</comment>
<keyword evidence="2" id="KW-0547">Nucleotide-binding</keyword>
<evidence type="ECO:0000313" key="4">
    <source>
        <dbReference type="Proteomes" id="UP001279642"/>
    </source>
</evidence>
<keyword evidence="1 2" id="KW-0093">Biotin biosynthesis</keyword>
<dbReference type="RefSeq" id="WP_320508770.1">
    <property type="nucleotide sequence ID" value="NZ_JAXCLW010000003.1"/>
</dbReference>
<organism evidence="3 4">
    <name type="scientific">Dongia soli</name>
    <dbReference type="NCBI Taxonomy" id="600628"/>
    <lineage>
        <taxon>Bacteria</taxon>
        <taxon>Pseudomonadati</taxon>
        <taxon>Pseudomonadota</taxon>
        <taxon>Alphaproteobacteria</taxon>
        <taxon>Rhodospirillales</taxon>
        <taxon>Dongiaceae</taxon>
        <taxon>Dongia</taxon>
    </lineage>
</organism>
<evidence type="ECO:0000256" key="1">
    <source>
        <dbReference type="ARBA" id="ARBA00022756"/>
    </source>
</evidence>
<dbReference type="InterPro" id="IPR004472">
    <property type="entry name" value="DTB_synth_BioD"/>
</dbReference>
<comment type="pathway">
    <text evidence="2">Cofactor biosynthesis; biotin biosynthesis; biotin from 7,8-diaminononanoate: step 1/2.</text>
</comment>
<dbReference type="Proteomes" id="UP001279642">
    <property type="component" value="Unassembled WGS sequence"/>
</dbReference>
<name>A0ABU5ECC7_9PROT</name>
<evidence type="ECO:0000313" key="3">
    <source>
        <dbReference type="EMBL" id="MDY0883699.1"/>
    </source>
</evidence>
<comment type="cofactor">
    <cofactor evidence="2">
        <name>Mg(2+)</name>
        <dbReference type="ChEBI" id="CHEBI:18420"/>
    </cofactor>
</comment>
<dbReference type="SUPFAM" id="SSF52540">
    <property type="entry name" value="P-loop containing nucleoside triphosphate hydrolases"/>
    <property type="match status" value="1"/>
</dbReference>
<sequence>MNQPLKRGFFVTATGTDIGKTYVSAGLLRHWRQAGKRISALKPVMSGFDRSQAAASDAGELLQAMGLPVDDAHLDRLAPWRFAAPLSPDMAALREGKTIDPEAVTAFCRRHLENDLDYILVEGVGGVMVPLSESGTVLDWMASLKLPTILVAGSYLGTISHTLTALAVLKMRQISVASVVLNESPVSPVPLSETAAALKQHWGGIDIVCLNRHATASEFSRLAEQLERTA</sequence>
<feature type="binding site" evidence="2">
    <location>
        <begin position="190"/>
        <end position="192"/>
    </location>
    <ligand>
        <name>ATP</name>
        <dbReference type="ChEBI" id="CHEBI:30616"/>
    </ligand>
</feature>
<keyword evidence="2" id="KW-0479">Metal-binding</keyword>
<dbReference type="GO" id="GO:0004141">
    <property type="term" value="F:dethiobiotin synthase activity"/>
    <property type="evidence" value="ECO:0007669"/>
    <property type="project" value="UniProtKB-EC"/>
</dbReference>
<proteinExistence type="inferred from homology"/>
<dbReference type="NCBIfam" id="TIGR00347">
    <property type="entry name" value="bioD"/>
    <property type="match status" value="1"/>
</dbReference>
<feature type="binding site" evidence="2">
    <location>
        <begin position="17"/>
        <end position="22"/>
    </location>
    <ligand>
        <name>ATP</name>
        <dbReference type="ChEBI" id="CHEBI:30616"/>
    </ligand>
</feature>
<protein>
    <recommendedName>
        <fullName evidence="2">ATP-dependent dethiobiotin synthetase BioD</fullName>
        <ecNumber evidence="2">6.3.3.3</ecNumber>
    </recommendedName>
    <alternativeName>
        <fullName evidence="2">DTB synthetase</fullName>
        <shortName evidence="2">DTBS</shortName>
    </alternativeName>
    <alternativeName>
        <fullName evidence="2">Dethiobiotin synthase</fullName>
    </alternativeName>
</protein>
<feature type="binding site" evidence="2">
    <location>
        <position position="122"/>
    </location>
    <ligand>
        <name>Mg(2+)</name>
        <dbReference type="ChEBI" id="CHEBI:18420"/>
    </ligand>
</feature>
<comment type="catalytic activity">
    <reaction evidence="2">
        <text>(7R,8S)-7,8-diammoniononanoate + CO2 + ATP = (4R,5S)-dethiobiotin + ADP + phosphate + 3 H(+)</text>
        <dbReference type="Rhea" id="RHEA:15805"/>
        <dbReference type="ChEBI" id="CHEBI:15378"/>
        <dbReference type="ChEBI" id="CHEBI:16526"/>
        <dbReference type="ChEBI" id="CHEBI:30616"/>
        <dbReference type="ChEBI" id="CHEBI:43474"/>
        <dbReference type="ChEBI" id="CHEBI:149469"/>
        <dbReference type="ChEBI" id="CHEBI:149473"/>
        <dbReference type="ChEBI" id="CHEBI:456216"/>
        <dbReference type="EC" id="6.3.3.3"/>
    </reaction>
</comment>
<gene>
    <name evidence="2 3" type="primary">bioD</name>
    <name evidence="3" type="ORF">SMD27_12675</name>
</gene>
<comment type="subcellular location">
    <subcellularLocation>
        <location evidence="2">Cytoplasm</location>
    </subcellularLocation>
</comment>
<dbReference type="PANTHER" id="PTHR43210:SF5">
    <property type="entry name" value="DETHIOBIOTIN SYNTHETASE"/>
    <property type="match status" value="1"/>
</dbReference>
<feature type="binding site" evidence="2">
    <location>
        <begin position="122"/>
        <end position="125"/>
    </location>
    <ligand>
        <name>ATP</name>
        <dbReference type="ChEBI" id="CHEBI:30616"/>
    </ligand>
</feature>
<dbReference type="EMBL" id="JAXCLW010000003">
    <property type="protein sequence ID" value="MDY0883699.1"/>
    <property type="molecule type" value="Genomic_DNA"/>
</dbReference>